<dbReference type="GO" id="GO:0005886">
    <property type="term" value="C:plasma membrane"/>
    <property type="evidence" value="ECO:0007669"/>
    <property type="project" value="UniProtKB-SubCell"/>
</dbReference>
<evidence type="ECO:0000256" key="6">
    <source>
        <dbReference type="ARBA" id="ARBA00022989"/>
    </source>
</evidence>
<evidence type="ECO:0000256" key="3">
    <source>
        <dbReference type="ARBA" id="ARBA00022475"/>
    </source>
</evidence>
<dbReference type="InterPro" id="IPR044566">
    <property type="entry name" value="RMV1-like"/>
</dbReference>
<feature type="transmembrane region" description="Helical" evidence="9">
    <location>
        <begin position="46"/>
        <end position="66"/>
    </location>
</feature>
<accession>A0AAD6ESZ0</accession>
<evidence type="ECO:0000313" key="11">
    <source>
        <dbReference type="Proteomes" id="UP001210211"/>
    </source>
</evidence>
<evidence type="ECO:0000256" key="8">
    <source>
        <dbReference type="ARBA" id="ARBA00024041"/>
    </source>
</evidence>
<sequence>MADLGLLPSFFAVRAPKFETPWVGILFSCIITLTISFLPFEDIAATANILYSLGMLLEFATFLWLRVKYPDLIRPYRVPLGIPGLIVMCLFPSVLLGYVIAVAHRRVFALSAVLTAAGIMVHYLMRYCRSSGLLKFTDGEGLENQQLEQNSIIPGHEEEINGVV</sequence>
<keyword evidence="7 9" id="KW-0472">Membrane</keyword>
<dbReference type="PANTHER" id="PTHR45826:SF8">
    <property type="entry name" value="CATIONIC AMINO ACID TRANSPORTER"/>
    <property type="match status" value="1"/>
</dbReference>
<dbReference type="Gene3D" id="1.20.1740.10">
    <property type="entry name" value="Amino acid/polyamine transporter I"/>
    <property type="match status" value="1"/>
</dbReference>
<proteinExistence type="inferred from homology"/>
<evidence type="ECO:0000256" key="7">
    <source>
        <dbReference type="ARBA" id="ARBA00023136"/>
    </source>
</evidence>
<dbReference type="InterPro" id="IPR002293">
    <property type="entry name" value="AA/rel_permease1"/>
</dbReference>
<evidence type="ECO:0000313" key="10">
    <source>
        <dbReference type="EMBL" id="KAJ3700017.1"/>
    </source>
</evidence>
<feature type="transmembrane region" description="Helical" evidence="9">
    <location>
        <begin position="107"/>
        <end position="125"/>
    </location>
</feature>
<dbReference type="AlphaFoldDB" id="A0AAD6ESZ0"/>
<dbReference type="Proteomes" id="UP001210211">
    <property type="component" value="Unassembled WGS sequence"/>
</dbReference>
<keyword evidence="4 9" id="KW-0812">Transmembrane</keyword>
<protein>
    <submittedName>
        <fullName evidence="10">Uncharacterized protein</fullName>
    </submittedName>
</protein>
<comment type="subcellular location">
    <subcellularLocation>
        <location evidence="1">Cell membrane</location>
        <topology evidence="1">Multi-pass membrane protein</topology>
    </subcellularLocation>
</comment>
<evidence type="ECO:0000256" key="1">
    <source>
        <dbReference type="ARBA" id="ARBA00004651"/>
    </source>
</evidence>
<evidence type="ECO:0000256" key="9">
    <source>
        <dbReference type="SAM" id="Phobius"/>
    </source>
</evidence>
<evidence type="ECO:0000256" key="5">
    <source>
        <dbReference type="ARBA" id="ARBA00022847"/>
    </source>
</evidence>
<keyword evidence="6 9" id="KW-1133">Transmembrane helix</keyword>
<feature type="transmembrane region" description="Helical" evidence="9">
    <location>
        <begin position="78"/>
        <end position="101"/>
    </location>
</feature>
<comment type="caution">
    <text evidence="10">The sequence shown here is derived from an EMBL/GenBank/DDBJ whole genome shotgun (WGS) entry which is preliminary data.</text>
</comment>
<feature type="transmembrane region" description="Helical" evidence="9">
    <location>
        <begin position="21"/>
        <end position="40"/>
    </location>
</feature>
<comment type="similarity">
    <text evidence="8">Belongs to the amino acid-polyamine-organocation (APC) superfamily. Polyamine:cation symporter (PHS) (TC 2.A.3.12) family.</text>
</comment>
<dbReference type="PANTHER" id="PTHR45826">
    <property type="entry name" value="POLYAMINE TRANSPORTER PUT1"/>
    <property type="match status" value="1"/>
</dbReference>
<dbReference type="GO" id="GO:0015293">
    <property type="term" value="F:symporter activity"/>
    <property type="evidence" value="ECO:0007669"/>
    <property type="project" value="UniProtKB-KW"/>
</dbReference>
<organism evidence="10 11">
    <name type="scientific">Rhynchospora tenuis</name>
    <dbReference type="NCBI Taxonomy" id="198213"/>
    <lineage>
        <taxon>Eukaryota</taxon>
        <taxon>Viridiplantae</taxon>
        <taxon>Streptophyta</taxon>
        <taxon>Embryophyta</taxon>
        <taxon>Tracheophyta</taxon>
        <taxon>Spermatophyta</taxon>
        <taxon>Magnoliopsida</taxon>
        <taxon>Liliopsida</taxon>
        <taxon>Poales</taxon>
        <taxon>Cyperaceae</taxon>
        <taxon>Cyperoideae</taxon>
        <taxon>Rhynchosporeae</taxon>
        <taxon>Rhynchospora</taxon>
    </lineage>
</organism>
<keyword evidence="2" id="KW-0813">Transport</keyword>
<keyword evidence="3" id="KW-1003">Cell membrane</keyword>
<evidence type="ECO:0000256" key="4">
    <source>
        <dbReference type="ARBA" id="ARBA00022692"/>
    </source>
</evidence>
<dbReference type="GO" id="GO:0015203">
    <property type="term" value="F:polyamine transmembrane transporter activity"/>
    <property type="evidence" value="ECO:0007669"/>
    <property type="project" value="UniProtKB-ARBA"/>
</dbReference>
<keyword evidence="5" id="KW-0769">Symport</keyword>
<keyword evidence="11" id="KW-1185">Reference proteome</keyword>
<gene>
    <name evidence="10" type="ORF">LUZ61_003722</name>
</gene>
<reference evidence="10 11" key="1">
    <citation type="journal article" date="2022" name="Cell">
        <title>Repeat-based holocentromeres influence genome architecture and karyotype evolution.</title>
        <authorList>
            <person name="Hofstatter P.G."/>
            <person name="Thangavel G."/>
            <person name="Lux T."/>
            <person name="Neumann P."/>
            <person name="Vondrak T."/>
            <person name="Novak P."/>
            <person name="Zhang M."/>
            <person name="Costa L."/>
            <person name="Castellani M."/>
            <person name="Scott A."/>
            <person name="Toegelov H."/>
            <person name="Fuchs J."/>
            <person name="Mata-Sucre Y."/>
            <person name="Dias Y."/>
            <person name="Vanzela A.L.L."/>
            <person name="Huettel B."/>
            <person name="Almeida C.C.S."/>
            <person name="Simkova H."/>
            <person name="Souza G."/>
            <person name="Pedrosa-Harand A."/>
            <person name="Macas J."/>
            <person name="Mayer K.F.X."/>
            <person name="Houben A."/>
            <person name="Marques A."/>
        </authorList>
    </citation>
    <scope>NUCLEOTIDE SEQUENCE [LARGE SCALE GENOMIC DNA]</scope>
    <source>
        <strain evidence="10">RhyTen1mFocal</strain>
    </source>
</reference>
<name>A0AAD6ESZ0_9POAL</name>
<dbReference type="EMBL" id="JAMRDG010000001">
    <property type="protein sequence ID" value="KAJ3700017.1"/>
    <property type="molecule type" value="Genomic_DNA"/>
</dbReference>
<evidence type="ECO:0000256" key="2">
    <source>
        <dbReference type="ARBA" id="ARBA00022448"/>
    </source>
</evidence>
<dbReference type="Pfam" id="PF13520">
    <property type="entry name" value="AA_permease_2"/>
    <property type="match status" value="1"/>
</dbReference>